<dbReference type="EMBL" id="CP062803">
    <property type="protein sequence ID" value="QOT75620.1"/>
    <property type="molecule type" value="Genomic_DNA"/>
</dbReference>
<dbReference type="AlphaFoldDB" id="A0A7M2GS71"/>
<dbReference type="RefSeq" id="WP_170301744.1">
    <property type="nucleotide sequence ID" value="NZ_CP062803.1"/>
</dbReference>
<organism evidence="1 2">
    <name type="scientific">Cupriavidus basilensis</name>
    <dbReference type="NCBI Taxonomy" id="68895"/>
    <lineage>
        <taxon>Bacteria</taxon>
        <taxon>Pseudomonadati</taxon>
        <taxon>Pseudomonadota</taxon>
        <taxon>Betaproteobacteria</taxon>
        <taxon>Burkholderiales</taxon>
        <taxon>Burkholderiaceae</taxon>
        <taxon>Cupriavidus</taxon>
    </lineage>
</organism>
<gene>
    <name evidence="1" type="ORF">F7R26_015720</name>
</gene>
<protein>
    <submittedName>
        <fullName evidence="1">Uncharacterized protein</fullName>
    </submittedName>
</protein>
<accession>A0A7M2GS71</accession>
<proteinExistence type="predicted"/>
<dbReference type="Proteomes" id="UP000397656">
    <property type="component" value="Chromosome 1"/>
</dbReference>
<evidence type="ECO:0000313" key="1">
    <source>
        <dbReference type="EMBL" id="QOT75620.1"/>
    </source>
</evidence>
<sequence length="58" mass="6681">MLGYAKRLILNVAGYLPERARDDDVLTWLNHTQEQIGRLPPTTVVQIYAYELHRGGTR</sequence>
<evidence type="ECO:0000313" key="2">
    <source>
        <dbReference type="Proteomes" id="UP000397656"/>
    </source>
</evidence>
<name>A0A7M2GS71_9BURK</name>
<reference evidence="1 2" key="1">
    <citation type="submission" date="2020-10" db="EMBL/GenBank/DDBJ databases">
        <title>Complete genome sequence of Cupriavidus basilensis CCUG 49340T.</title>
        <authorList>
            <person name="Salva-Serra F."/>
            <person name="Donoso R.A."/>
            <person name="Cho K.H."/>
            <person name="Yoo J.A."/>
            <person name="Lee K."/>
            <person name="Yoon S.-H."/>
            <person name="Perez-Pantoja D."/>
            <person name="Moore E.R.B."/>
        </authorList>
    </citation>
    <scope>NUCLEOTIDE SEQUENCE [LARGE SCALE GENOMIC DNA]</scope>
    <source>
        <strain evidence="2">CCUG 49340</strain>
    </source>
</reference>
<dbReference type="GeneID" id="98402360"/>